<comment type="caution">
    <text evidence="6">The sequence shown here is derived from an EMBL/GenBank/DDBJ whole genome shotgun (WGS) entry which is preliminary data.</text>
</comment>
<evidence type="ECO:0000256" key="2">
    <source>
        <dbReference type="ARBA" id="ARBA00023136"/>
    </source>
</evidence>
<gene>
    <name evidence="6" type="ORF">ACFQDL_16010</name>
</gene>
<keyword evidence="7" id="KW-1185">Reference proteome</keyword>
<keyword evidence="4" id="KW-0449">Lipoprotein</keyword>
<dbReference type="RefSeq" id="WP_379909917.1">
    <property type="nucleotide sequence ID" value="NZ_JBHSWE010000001.1"/>
</dbReference>
<dbReference type="Pfam" id="PF09864">
    <property type="entry name" value="MliC"/>
    <property type="match status" value="1"/>
</dbReference>
<name>A0ABW2A1M8_9GAMM</name>
<protein>
    <submittedName>
        <fullName evidence="6">MliC family protein</fullName>
    </submittedName>
</protein>
<dbReference type="InterPro" id="IPR018660">
    <property type="entry name" value="MliC"/>
</dbReference>
<evidence type="ECO:0000313" key="7">
    <source>
        <dbReference type="Proteomes" id="UP001596422"/>
    </source>
</evidence>
<proteinExistence type="predicted"/>
<accession>A0ABW2A1M8</accession>
<dbReference type="Gene3D" id="2.40.128.200">
    <property type="match status" value="1"/>
</dbReference>
<feature type="domain" description="C-type lysozyme inhibitor" evidence="5">
    <location>
        <begin position="51"/>
        <end position="109"/>
    </location>
</feature>
<evidence type="ECO:0000256" key="3">
    <source>
        <dbReference type="ARBA" id="ARBA00023139"/>
    </source>
</evidence>
<evidence type="ECO:0000259" key="5">
    <source>
        <dbReference type="Pfam" id="PF09864"/>
    </source>
</evidence>
<dbReference type="SUPFAM" id="SSF141488">
    <property type="entry name" value="YdhA-like"/>
    <property type="match status" value="1"/>
</dbReference>
<dbReference type="EMBL" id="JBHSWE010000001">
    <property type="protein sequence ID" value="MFC6671405.1"/>
    <property type="molecule type" value="Genomic_DNA"/>
</dbReference>
<evidence type="ECO:0000256" key="4">
    <source>
        <dbReference type="ARBA" id="ARBA00023288"/>
    </source>
</evidence>
<keyword evidence="3" id="KW-0564">Palmitate</keyword>
<keyword evidence="2" id="KW-0472">Membrane</keyword>
<evidence type="ECO:0000256" key="1">
    <source>
        <dbReference type="ARBA" id="ARBA00022729"/>
    </source>
</evidence>
<reference evidence="7" key="1">
    <citation type="journal article" date="2019" name="Int. J. Syst. Evol. Microbiol.">
        <title>The Global Catalogue of Microorganisms (GCM) 10K type strain sequencing project: providing services to taxonomists for standard genome sequencing and annotation.</title>
        <authorList>
            <consortium name="The Broad Institute Genomics Platform"/>
            <consortium name="The Broad Institute Genome Sequencing Center for Infectious Disease"/>
            <person name="Wu L."/>
            <person name="Ma J."/>
        </authorList>
    </citation>
    <scope>NUCLEOTIDE SEQUENCE [LARGE SCALE GENOMIC DNA]</scope>
    <source>
        <strain evidence="7">NBRC 111756</strain>
    </source>
</reference>
<dbReference type="Proteomes" id="UP001596422">
    <property type="component" value="Unassembled WGS sequence"/>
</dbReference>
<dbReference type="InterPro" id="IPR036328">
    <property type="entry name" value="MliC_sf"/>
</dbReference>
<evidence type="ECO:0000313" key="6">
    <source>
        <dbReference type="EMBL" id="MFC6671405.1"/>
    </source>
</evidence>
<sequence>MVSDWNGRVAVLAGGRLQFGVRQGGTEMERTGPGSSVPPVAVDEAGRTFLYECDGVDAVIRTELDGALLQLPDRELRLRQVPTASGARYEGAGLLFWSKGDEAMLEVAGEPRRQCVANPRRAPWAEAAMRGVDFRAIGNEPGWHLEVDDGKRIQLVTDYGERTIYTPAPAPRFEAGIVHYDIDTEAHRLKVEIEPVACQDSMSGEAFEARVSVTLDGDRYLGCGRYLATTR</sequence>
<organism evidence="6 7">
    <name type="scientific">Marinobacterium aestuariivivens</name>
    <dbReference type="NCBI Taxonomy" id="1698799"/>
    <lineage>
        <taxon>Bacteria</taxon>
        <taxon>Pseudomonadati</taxon>
        <taxon>Pseudomonadota</taxon>
        <taxon>Gammaproteobacteria</taxon>
        <taxon>Oceanospirillales</taxon>
        <taxon>Oceanospirillaceae</taxon>
        <taxon>Marinobacterium</taxon>
    </lineage>
</organism>
<keyword evidence="1" id="KW-0732">Signal</keyword>